<evidence type="ECO:0000313" key="3">
    <source>
        <dbReference type="Proteomes" id="UP000663859"/>
    </source>
</evidence>
<reference evidence="2" key="1">
    <citation type="submission" date="2021-02" db="EMBL/GenBank/DDBJ databases">
        <authorList>
            <person name="Cremers G."/>
            <person name="Picone N."/>
        </authorList>
    </citation>
    <scope>NUCLEOTIDE SEQUENCE</scope>
    <source>
        <strain evidence="2">PQ17</strain>
    </source>
</reference>
<organism evidence="2 3">
    <name type="scientific">Candidatus Methylacidithermus pantelleriae</name>
    <dbReference type="NCBI Taxonomy" id="2744239"/>
    <lineage>
        <taxon>Bacteria</taxon>
        <taxon>Pseudomonadati</taxon>
        <taxon>Verrucomicrobiota</taxon>
        <taxon>Methylacidiphilae</taxon>
        <taxon>Methylacidiphilales</taxon>
        <taxon>Methylacidiphilaceae</taxon>
        <taxon>Candidatus Methylacidithermus</taxon>
    </lineage>
</organism>
<proteinExistence type="predicted"/>
<protein>
    <submittedName>
        <fullName evidence="2">Uncharacterized protein</fullName>
    </submittedName>
</protein>
<keyword evidence="3" id="KW-1185">Reference proteome</keyword>
<dbReference type="EMBL" id="CAJNOB010000028">
    <property type="protein sequence ID" value="CAF0700239.1"/>
    <property type="molecule type" value="Genomic_DNA"/>
</dbReference>
<evidence type="ECO:0000256" key="1">
    <source>
        <dbReference type="SAM" id="MobiDB-lite"/>
    </source>
</evidence>
<evidence type="ECO:0000313" key="2">
    <source>
        <dbReference type="EMBL" id="CAF0700239.1"/>
    </source>
</evidence>
<accession>A0A8J2FRN5</accession>
<dbReference type="AlphaFoldDB" id="A0A8J2FRN5"/>
<name>A0A8J2FRN5_9BACT</name>
<sequence>MERFKGGELADEIHGFPTLLLPFPSYSAERARRKPRHPGLYDEGNSTKAI</sequence>
<feature type="region of interest" description="Disordered" evidence="1">
    <location>
        <begin position="28"/>
        <end position="50"/>
    </location>
</feature>
<dbReference type="Proteomes" id="UP000663859">
    <property type="component" value="Unassembled WGS sequence"/>
</dbReference>
<gene>
    <name evidence="2" type="ORF">MPNT_340014</name>
</gene>
<comment type="caution">
    <text evidence="2">The sequence shown here is derived from an EMBL/GenBank/DDBJ whole genome shotgun (WGS) entry which is preliminary data.</text>
</comment>